<proteinExistence type="inferred from homology"/>
<dbReference type="InterPro" id="IPR001240">
    <property type="entry name" value="PRAI_dom"/>
</dbReference>
<dbReference type="PANTHER" id="PTHR42894">
    <property type="entry name" value="N-(5'-PHOSPHORIBOSYL)ANTHRANILATE ISOMERASE"/>
    <property type="match status" value="1"/>
</dbReference>
<dbReference type="PATRIC" id="fig|1581420.6.peg.1052"/>
<comment type="pathway">
    <text evidence="2 9">Amino-acid biosynthesis; L-tryptophan biosynthesis; L-tryptophan from chorismate: step 3/5.</text>
</comment>
<keyword evidence="8 9" id="KW-0413">Isomerase</keyword>
<dbReference type="Pfam" id="PF00697">
    <property type="entry name" value="PRAI"/>
    <property type="match status" value="1"/>
</dbReference>
<dbReference type="NCBIfam" id="NF002295">
    <property type="entry name" value="PRK01222.1-1"/>
    <property type="match status" value="1"/>
</dbReference>
<evidence type="ECO:0000259" key="10">
    <source>
        <dbReference type="Pfam" id="PF00697"/>
    </source>
</evidence>
<evidence type="ECO:0000256" key="5">
    <source>
        <dbReference type="ARBA" id="ARBA00022605"/>
    </source>
</evidence>
<keyword evidence="7 9" id="KW-0057">Aromatic amino acid biosynthesis</keyword>
<dbReference type="Proteomes" id="UP000053464">
    <property type="component" value="Unassembled WGS sequence"/>
</dbReference>
<keyword evidence="5 9" id="KW-0028">Amino-acid biosynthesis</keyword>
<dbReference type="HAMAP" id="MF_00135">
    <property type="entry name" value="PRAI"/>
    <property type="match status" value="1"/>
</dbReference>
<evidence type="ECO:0000256" key="1">
    <source>
        <dbReference type="ARBA" id="ARBA00001164"/>
    </source>
</evidence>
<dbReference type="UniPathway" id="UPA00035">
    <property type="reaction ID" value="UER00042"/>
</dbReference>
<dbReference type="GO" id="GO:0004640">
    <property type="term" value="F:phosphoribosylanthranilate isomerase activity"/>
    <property type="evidence" value="ECO:0007669"/>
    <property type="project" value="UniProtKB-UniRule"/>
</dbReference>
<evidence type="ECO:0000256" key="8">
    <source>
        <dbReference type="ARBA" id="ARBA00023235"/>
    </source>
</evidence>
<dbReference type="CDD" id="cd00405">
    <property type="entry name" value="PRAI"/>
    <property type="match status" value="1"/>
</dbReference>
<dbReference type="Gene3D" id="3.20.20.70">
    <property type="entry name" value="Aldolase class I"/>
    <property type="match status" value="1"/>
</dbReference>
<organism evidence="11 12">
    <name type="scientific">Aurantiacibacter luteus</name>
    <dbReference type="NCBI Taxonomy" id="1581420"/>
    <lineage>
        <taxon>Bacteria</taxon>
        <taxon>Pseudomonadati</taxon>
        <taxon>Pseudomonadota</taxon>
        <taxon>Alphaproteobacteria</taxon>
        <taxon>Sphingomonadales</taxon>
        <taxon>Erythrobacteraceae</taxon>
        <taxon>Aurantiacibacter</taxon>
    </lineage>
</organism>
<gene>
    <name evidence="9" type="primary">trpF</name>
    <name evidence="11" type="ORF">AAW00_05225</name>
</gene>
<dbReference type="SUPFAM" id="SSF51366">
    <property type="entry name" value="Ribulose-phoshate binding barrel"/>
    <property type="match status" value="1"/>
</dbReference>
<reference evidence="11 12" key="1">
    <citation type="submission" date="2015-04" db="EMBL/GenBank/DDBJ databases">
        <title>The draft genome sequence of Erythrobacter luteus KA37.</title>
        <authorList>
            <person name="Zhuang L."/>
            <person name="Liu Y."/>
            <person name="Shao Z."/>
        </authorList>
    </citation>
    <scope>NUCLEOTIDE SEQUENCE [LARGE SCALE GENOMIC DNA]</scope>
    <source>
        <strain evidence="11 12">KA37</strain>
    </source>
</reference>
<dbReference type="InterPro" id="IPR011060">
    <property type="entry name" value="RibuloseP-bd_barrel"/>
</dbReference>
<comment type="similarity">
    <text evidence="9">Belongs to the TrpF family.</text>
</comment>
<name>A0A0G9MYJ9_9SPHN</name>
<evidence type="ECO:0000313" key="12">
    <source>
        <dbReference type="Proteomes" id="UP000053464"/>
    </source>
</evidence>
<evidence type="ECO:0000256" key="6">
    <source>
        <dbReference type="ARBA" id="ARBA00022822"/>
    </source>
</evidence>
<evidence type="ECO:0000256" key="2">
    <source>
        <dbReference type="ARBA" id="ARBA00004664"/>
    </source>
</evidence>
<keyword evidence="6 9" id="KW-0822">Tryptophan biosynthesis</keyword>
<dbReference type="PANTHER" id="PTHR42894:SF1">
    <property type="entry name" value="N-(5'-PHOSPHORIBOSYL)ANTHRANILATE ISOMERASE"/>
    <property type="match status" value="1"/>
</dbReference>
<dbReference type="EC" id="5.3.1.24" evidence="3 9"/>
<dbReference type="EMBL" id="LBHB01000001">
    <property type="protein sequence ID" value="KLE35780.1"/>
    <property type="molecule type" value="Genomic_DNA"/>
</dbReference>
<dbReference type="AlphaFoldDB" id="A0A0G9MYJ9"/>
<comment type="catalytic activity">
    <reaction evidence="1 9">
        <text>N-(5-phospho-beta-D-ribosyl)anthranilate = 1-(2-carboxyphenylamino)-1-deoxy-D-ribulose 5-phosphate</text>
        <dbReference type="Rhea" id="RHEA:21540"/>
        <dbReference type="ChEBI" id="CHEBI:18277"/>
        <dbReference type="ChEBI" id="CHEBI:58613"/>
        <dbReference type="EC" id="5.3.1.24"/>
    </reaction>
</comment>
<protein>
    <recommendedName>
        <fullName evidence="4 9">N-(5'-phosphoribosyl)anthranilate isomerase</fullName>
        <shortName evidence="9">PRAI</shortName>
        <ecNumber evidence="3 9">5.3.1.24</ecNumber>
    </recommendedName>
</protein>
<comment type="caution">
    <text evidence="11">The sequence shown here is derived from an EMBL/GenBank/DDBJ whole genome shotgun (WGS) entry which is preliminary data.</text>
</comment>
<keyword evidence="12" id="KW-1185">Reference proteome</keyword>
<feature type="domain" description="N-(5'phosphoribosyl) anthranilate isomerase (PRAI)" evidence="10">
    <location>
        <begin position="6"/>
        <end position="209"/>
    </location>
</feature>
<dbReference type="InterPro" id="IPR044643">
    <property type="entry name" value="TrpF_fam"/>
</dbReference>
<evidence type="ECO:0000256" key="4">
    <source>
        <dbReference type="ARBA" id="ARBA00022272"/>
    </source>
</evidence>
<accession>A0A0G9MYJ9</accession>
<dbReference type="RefSeq" id="WP_047003185.1">
    <property type="nucleotide sequence ID" value="NZ_LBHB01000001.1"/>
</dbReference>
<evidence type="ECO:0000256" key="9">
    <source>
        <dbReference type="HAMAP-Rule" id="MF_00135"/>
    </source>
</evidence>
<sequence>MPETLIKICGLTTPETVDAAVEAGATHVGFVHFPDSPRHIGISDAAKLRQRLPKSVRAVLLTVNLDPKATALALQAIEPEVLQLHGNETVEWLQLLRDNSTLEIWKAVGLKDRGTLERSERFKGAAHRIIYDAAAQAVPGALPGGNGLTLDWRLLLNYRHQVDWGLAGGLTPENVADAIRFTGAPLVDASSGLESAPGVKDVGKIKAFCAAARDAQPARV</sequence>
<dbReference type="STRING" id="1581420.AAW00_05225"/>
<dbReference type="InterPro" id="IPR013785">
    <property type="entry name" value="Aldolase_TIM"/>
</dbReference>
<dbReference type="GO" id="GO:0000162">
    <property type="term" value="P:L-tryptophan biosynthetic process"/>
    <property type="evidence" value="ECO:0007669"/>
    <property type="project" value="UniProtKB-UniRule"/>
</dbReference>
<evidence type="ECO:0000313" key="11">
    <source>
        <dbReference type="EMBL" id="KLE35780.1"/>
    </source>
</evidence>
<evidence type="ECO:0000256" key="7">
    <source>
        <dbReference type="ARBA" id="ARBA00023141"/>
    </source>
</evidence>
<dbReference type="OrthoDB" id="9796196at2"/>
<evidence type="ECO:0000256" key="3">
    <source>
        <dbReference type="ARBA" id="ARBA00012572"/>
    </source>
</evidence>